<dbReference type="AlphaFoldDB" id="A0A084VY94"/>
<protein>
    <submittedName>
        <fullName evidence="12">CSRNP_N domain-containing protein</fullName>
    </submittedName>
</protein>
<evidence type="ECO:0000256" key="9">
    <source>
        <dbReference type="SAM" id="MobiDB-lite"/>
    </source>
</evidence>
<evidence type="ECO:0000256" key="3">
    <source>
        <dbReference type="ARBA" id="ARBA00022703"/>
    </source>
</evidence>
<dbReference type="PANTHER" id="PTHR13580:SF9">
    <property type="entry name" value="AXIN1 UP-REGULATED 1, ISOFORM A"/>
    <property type="match status" value="1"/>
</dbReference>
<feature type="compositionally biased region" description="Basic and acidic residues" evidence="9">
    <location>
        <begin position="251"/>
        <end position="263"/>
    </location>
</feature>
<feature type="compositionally biased region" description="Polar residues" evidence="9">
    <location>
        <begin position="666"/>
        <end position="694"/>
    </location>
</feature>
<evidence type="ECO:0000313" key="11">
    <source>
        <dbReference type="EMBL" id="KFB42938.1"/>
    </source>
</evidence>
<gene>
    <name evidence="11" type="ORF">ZHAS_00010807</name>
</gene>
<proteinExistence type="inferred from homology"/>
<dbReference type="GO" id="GO:0043565">
    <property type="term" value="F:sequence-specific DNA binding"/>
    <property type="evidence" value="ECO:0007669"/>
    <property type="project" value="TreeGrafter"/>
</dbReference>
<evidence type="ECO:0000256" key="7">
    <source>
        <dbReference type="ARBA" id="ARBA00023163"/>
    </source>
</evidence>
<feature type="compositionally biased region" description="Acidic residues" evidence="9">
    <location>
        <begin position="895"/>
        <end position="917"/>
    </location>
</feature>
<dbReference type="EMBL" id="KE525231">
    <property type="protein sequence ID" value="KFB42938.1"/>
    <property type="molecule type" value="Genomic_DNA"/>
</dbReference>
<dbReference type="EnsemblMetazoa" id="ASIC010807-RA">
    <property type="protein sequence ID" value="ASIC010807-PA"/>
    <property type="gene ID" value="ASIC010807"/>
</dbReference>
<keyword evidence="5" id="KW-0238">DNA-binding</keyword>
<evidence type="ECO:0000256" key="4">
    <source>
        <dbReference type="ARBA" id="ARBA00023015"/>
    </source>
</evidence>
<feature type="compositionally biased region" description="Acidic residues" evidence="9">
    <location>
        <begin position="89"/>
        <end position="99"/>
    </location>
</feature>
<feature type="region of interest" description="Disordered" evidence="9">
    <location>
        <begin position="238"/>
        <end position="285"/>
    </location>
</feature>
<keyword evidence="7" id="KW-0804">Transcription</keyword>
<feature type="region of interest" description="Disordered" evidence="9">
    <location>
        <begin position="653"/>
        <end position="753"/>
    </location>
</feature>
<feature type="compositionally biased region" description="Polar residues" evidence="9">
    <location>
        <begin position="717"/>
        <end position="745"/>
    </location>
</feature>
<feature type="compositionally biased region" description="Low complexity" evidence="9">
    <location>
        <begin position="862"/>
        <end position="871"/>
    </location>
</feature>
<evidence type="ECO:0000256" key="8">
    <source>
        <dbReference type="ARBA" id="ARBA00023242"/>
    </source>
</evidence>
<feature type="region of interest" description="Disordered" evidence="9">
    <location>
        <begin position="334"/>
        <end position="381"/>
    </location>
</feature>
<feature type="compositionally biased region" description="Acidic residues" evidence="9">
    <location>
        <begin position="361"/>
        <end position="376"/>
    </location>
</feature>
<dbReference type="STRING" id="74873.A0A084VY94"/>
<dbReference type="OMA" id="RIQGFGC"/>
<evidence type="ECO:0000259" key="10">
    <source>
        <dbReference type="Pfam" id="PF16019"/>
    </source>
</evidence>
<dbReference type="PANTHER" id="PTHR13580">
    <property type="entry name" value="TGF-BETA INDUCED APOPTOSIS PROTEIN"/>
    <property type="match status" value="1"/>
</dbReference>
<dbReference type="VEuPathDB" id="VectorBase:ASIC010807"/>
<dbReference type="InterPro" id="IPR031972">
    <property type="entry name" value="CSRNP_N"/>
</dbReference>
<organism evidence="11">
    <name type="scientific">Anopheles sinensis</name>
    <name type="common">Mosquito</name>
    <dbReference type="NCBI Taxonomy" id="74873"/>
    <lineage>
        <taxon>Eukaryota</taxon>
        <taxon>Metazoa</taxon>
        <taxon>Ecdysozoa</taxon>
        <taxon>Arthropoda</taxon>
        <taxon>Hexapoda</taxon>
        <taxon>Insecta</taxon>
        <taxon>Pterygota</taxon>
        <taxon>Neoptera</taxon>
        <taxon>Endopterygota</taxon>
        <taxon>Diptera</taxon>
        <taxon>Nematocera</taxon>
        <taxon>Culicoidea</taxon>
        <taxon>Culicidae</taxon>
        <taxon>Anophelinae</taxon>
        <taxon>Anopheles</taxon>
    </lineage>
</organism>
<evidence type="ECO:0000256" key="1">
    <source>
        <dbReference type="ARBA" id="ARBA00004123"/>
    </source>
</evidence>
<feature type="region of interest" description="Disordered" evidence="9">
    <location>
        <begin position="159"/>
        <end position="198"/>
    </location>
</feature>
<dbReference type="Proteomes" id="UP000030765">
    <property type="component" value="Unassembled WGS sequence"/>
</dbReference>
<keyword evidence="13" id="KW-1185">Reference proteome</keyword>
<comment type="similarity">
    <text evidence="2">Belongs to the AXUD1 family.</text>
</comment>
<reference evidence="12" key="2">
    <citation type="submission" date="2020-05" db="UniProtKB">
        <authorList>
            <consortium name="EnsemblMetazoa"/>
        </authorList>
    </citation>
    <scope>IDENTIFICATION</scope>
</reference>
<dbReference type="InterPro" id="IPR023260">
    <property type="entry name" value="Cys/Ser-rich_nuc_prot"/>
</dbReference>
<dbReference type="GO" id="GO:0005634">
    <property type="term" value="C:nucleus"/>
    <property type="evidence" value="ECO:0007669"/>
    <property type="project" value="UniProtKB-SubCell"/>
</dbReference>
<keyword evidence="6" id="KW-0010">Activator</keyword>
<feature type="compositionally biased region" description="Polar residues" evidence="9">
    <location>
        <begin position="164"/>
        <end position="176"/>
    </location>
</feature>
<comment type="subcellular location">
    <subcellularLocation>
        <location evidence="1">Nucleus</location>
    </subcellularLocation>
</comment>
<dbReference type="Pfam" id="PF16019">
    <property type="entry name" value="CSRNP_N"/>
    <property type="match status" value="1"/>
</dbReference>
<evidence type="ECO:0000256" key="6">
    <source>
        <dbReference type="ARBA" id="ARBA00023159"/>
    </source>
</evidence>
<evidence type="ECO:0000256" key="5">
    <source>
        <dbReference type="ARBA" id="ARBA00023125"/>
    </source>
</evidence>
<feature type="region of interest" description="Disordered" evidence="9">
    <location>
        <begin position="85"/>
        <end position="144"/>
    </location>
</feature>
<keyword evidence="3" id="KW-0053">Apoptosis</keyword>
<keyword evidence="4" id="KW-0805">Transcription regulation</keyword>
<evidence type="ECO:0000256" key="2">
    <source>
        <dbReference type="ARBA" id="ARBA00008548"/>
    </source>
</evidence>
<evidence type="ECO:0000313" key="12">
    <source>
        <dbReference type="EnsemblMetazoa" id="ASIC010807-PA"/>
    </source>
</evidence>
<feature type="domain" description="Cysteine/serine-rich nuclear protein N-terminal" evidence="10">
    <location>
        <begin position="288"/>
        <end position="486"/>
    </location>
</feature>
<dbReference type="VEuPathDB" id="VectorBase:ASIS000592"/>
<name>A0A084VY94_ANOSI</name>
<keyword evidence="8" id="KW-0539">Nucleus</keyword>
<reference evidence="11 13" key="1">
    <citation type="journal article" date="2014" name="BMC Genomics">
        <title>Genome sequence of Anopheles sinensis provides insight into genetics basis of mosquito competence for malaria parasites.</title>
        <authorList>
            <person name="Zhou D."/>
            <person name="Zhang D."/>
            <person name="Ding G."/>
            <person name="Shi L."/>
            <person name="Hou Q."/>
            <person name="Ye Y."/>
            <person name="Xu Y."/>
            <person name="Zhou H."/>
            <person name="Xiong C."/>
            <person name="Li S."/>
            <person name="Yu J."/>
            <person name="Hong S."/>
            <person name="Yu X."/>
            <person name="Zou P."/>
            <person name="Chen C."/>
            <person name="Chang X."/>
            <person name="Wang W."/>
            <person name="Lv Y."/>
            <person name="Sun Y."/>
            <person name="Ma L."/>
            <person name="Shen B."/>
            <person name="Zhu C."/>
        </authorList>
    </citation>
    <scope>NUCLEOTIDE SEQUENCE [LARGE SCALE GENOMIC DNA]</scope>
</reference>
<dbReference type="EMBL" id="ATLV01018337">
    <property type="status" value="NOT_ANNOTATED_CDS"/>
    <property type="molecule type" value="Genomic_DNA"/>
</dbReference>
<dbReference type="PRINTS" id="PR02031">
    <property type="entry name" value="CYSSERRICHNP"/>
</dbReference>
<dbReference type="OrthoDB" id="5946974at2759"/>
<sequence length="939" mass="100021">MGPTEQPRLEEPMMIANEDLANENGDDPLYDPLALDDDCPGGGAIIKVEDINPNDVSIGSEADEDGVASGKIILVDVTTLTSNIMNQSDEVETDDEDTAEQAAVKEEPMISDTEEPAELLTNNSSFSEEAGRPEETSQLVSDQSSECVVLEVVNAMESDGIQDTLESSSVSENDSFTMAKEQPADGSEKALPEGHTSAPDTLATVVLSPSADQHQKKERVTNCRNKYRELCQAGLRQRRKRPAMVPIRGSDWSRPEALKRRSEPPGTTGESSASSLGLDDGVSREKRHKKAITFDGVTVYYFPRIQGFGCVPSQGGCTLGMEFQHVHSRRLTLAEHSSEQRKVHRQQLQELNPRSSSSDDTSSEEEPSESGSEAESESYGFLQPVTTRQRRALLKAAGVRKIDSTEKDECREIRTSREVCGCTCRGFCDPATCACSLAGIKCQVDRPSFPCGCTQEGCGNKAGRVEFNPGRVRTHFIHTIMRLNLEGKASEMRRPLVGAGAGTVGNGNSSVVDGGTSVGESSYVAGSEKNWSNGPIRLQQPGMVYAAGMLGVPTPGPSGLGGGVMGTEGGGLVPMNHHSMSPSSYHQQASIQTQHQYFGPTPDGSYLADPVDVHYGYRDYFGGSSSPAVTSEHLPHGQMYYNYAGGVTNDGSATLDPTYRHPPLSAATTSLPPMHQVSGSTGSISPYHAQQHTVPTGHDRHHLAGSYGSAGVRDLPTSATTDPQTPQAMSTTVSSLDTPDGSQYASPEVPFPSSNRSFVAEAELTISISDSSAEGNLLDSSVEVVGEGDEPTAAASPSPVITVDDEDDAGAAVGGKQTPRLSSVGNDEREPESSSCFIDLTAPLAGNAERLEAINDLLASSRRSTSLAPRSIAAEDDDELRDFRHSPLPPIVSIDSDDEDTPKDADNDDDGGDEDINAVDHVATNSSNSAIVMEKPVHW</sequence>
<feature type="region of interest" description="Disordered" evidence="9">
    <location>
        <begin position="862"/>
        <end position="939"/>
    </location>
</feature>
<accession>A0A084VY94</accession>
<dbReference type="GO" id="GO:0006915">
    <property type="term" value="P:apoptotic process"/>
    <property type="evidence" value="ECO:0007669"/>
    <property type="project" value="UniProtKB-KW"/>
</dbReference>
<feature type="region of interest" description="Disordered" evidence="9">
    <location>
        <begin position="785"/>
        <end position="834"/>
    </location>
</feature>
<dbReference type="GO" id="GO:0000981">
    <property type="term" value="F:DNA-binding transcription factor activity, RNA polymerase II-specific"/>
    <property type="evidence" value="ECO:0007669"/>
    <property type="project" value="TreeGrafter"/>
</dbReference>
<feature type="compositionally biased region" description="Basic and acidic residues" evidence="9">
    <location>
        <begin position="182"/>
        <end position="192"/>
    </location>
</feature>
<evidence type="ECO:0000313" key="13">
    <source>
        <dbReference type="Proteomes" id="UP000030765"/>
    </source>
</evidence>